<sequence length="65" mass="7259">MLPLFLVLSYLGQVIAAGKDVETPLLQITVPEKIDTNIQDAKEAETQVIKKPDIWKMTGHLRGQN</sequence>
<dbReference type="HOGENOM" id="CLU_2849092_0_0_1"/>
<evidence type="ECO:0000313" key="2">
    <source>
        <dbReference type="Ensembl" id="ENSMUSP00000132634.2"/>
    </source>
</evidence>
<feature type="signal peptide" evidence="1">
    <location>
        <begin position="1"/>
        <end position="16"/>
    </location>
</feature>
<dbReference type="MGI" id="MGI:102518">
    <property type="gene designation" value="Adam3"/>
</dbReference>
<keyword evidence="4" id="KW-1185">Reference proteome</keyword>
<name>E9PYS3_MOUSE</name>
<gene>
    <name evidence="2 3" type="primary">Adam3</name>
</gene>
<dbReference type="GeneTree" id="ENSGT00940000162466"/>
<dbReference type="Proteomes" id="UP000000589">
    <property type="component" value="Chromosome 8"/>
</dbReference>
<evidence type="ECO:0000256" key="1">
    <source>
        <dbReference type="SAM" id="SignalP"/>
    </source>
</evidence>
<dbReference type="Bgee" id="ENSMUSG00000031553">
    <property type="expression patterns" value="Expressed in spermatid and 20 other cell types or tissues"/>
</dbReference>
<keyword evidence="1" id="KW-0732">Signal</keyword>
<feature type="chain" id="PRO_5003245526" evidence="1">
    <location>
        <begin position="17"/>
        <end position="65"/>
    </location>
</feature>
<dbReference type="OrthoDB" id="5951731at2759"/>
<reference evidence="2 4" key="1">
    <citation type="journal article" date="2009" name="PLoS Biol.">
        <title>Lineage-specific biology revealed by a finished genome assembly of the mouse.</title>
        <authorList>
            <consortium name="Mouse Genome Sequencing Consortium"/>
            <person name="Church D.M."/>
            <person name="Goodstadt L."/>
            <person name="Hillier L.W."/>
            <person name="Zody M.C."/>
            <person name="Goldstein S."/>
            <person name="She X."/>
            <person name="Bult C.J."/>
            <person name="Agarwala R."/>
            <person name="Cherry J.L."/>
            <person name="DiCuccio M."/>
            <person name="Hlavina W."/>
            <person name="Kapustin Y."/>
            <person name="Meric P."/>
            <person name="Maglott D."/>
            <person name="Birtle Z."/>
            <person name="Marques A.C."/>
            <person name="Graves T."/>
            <person name="Zhou S."/>
            <person name="Teague B."/>
            <person name="Potamousis K."/>
            <person name="Churas C."/>
            <person name="Place M."/>
            <person name="Herschleb J."/>
            <person name="Runnheim R."/>
            <person name="Forrest D."/>
            <person name="Amos-Landgraf J."/>
            <person name="Schwartz D.C."/>
            <person name="Cheng Z."/>
            <person name="Lindblad-Toh K."/>
            <person name="Eichler E.E."/>
            <person name="Ponting C.P."/>
        </authorList>
    </citation>
    <scope>NUCLEOTIDE SEQUENCE [LARGE SCALE GENOMIC DNA]</scope>
    <source>
        <strain evidence="2 4">C57BL/6J</strain>
    </source>
</reference>
<protein>
    <submittedName>
        <fullName evidence="2">ADAM metallopeptidase domain 3</fullName>
    </submittedName>
</protein>
<evidence type="ECO:0000313" key="4">
    <source>
        <dbReference type="Proteomes" id="UP000000589"/>
    </source>
</evidence>
<dbReference type="ProteomicsDB" id="346981"/>
<dbReference type="ExpressionAtlas" id="E9PYS3">
    <property type="expression patterns" value="baseline and differential"/>
</dbReference>
<reference evidence="2" key="3">
    <citation type="submission" date="2025-08" db="UniProtKB">
        <authorList>
            <consortium name="Ensembl"/>
        </authorList>
    </citation>
    <scope>IDENTIFICATION</scope>
    <source>
        <strain evidence="2">C57BL/6J</strain>
    </source>
</reference>
<accession>E9PYS3</accession>
<dbReference type="Ensembl" id="ENSMUST00000167703.8">
    <property type="protein sequence ID" value="ENSMUSP00000132634.2"/>
    <property type="gene ID" value="ENSMUSG00000031553.17"/>
</dbReference>
<evidence type="ECO:0000313" key="3">
    <source>
        <dbReference type="MGI" id="MGI:102518"/>
    </source>
</evidence>
<proteinExistence type="predicted"/>
<reference evidence="2" key="4">
    <citation type="submission" date="2025-09" db="UniProtKB">
        <authorList>
            <consortium name="Ensembl"/>
        </authorList>
    </citation>
    <scope>IDENTIFICATION</scope>
    <source>
        <strain evidence="2">C57BL/6J</strain>
    </source>
</reference>
<reference evidence="2 4" key="2">
    <citation type="journal article" date="2011" name="PLoS Biol.">
        <title>Modernizing reference genome assemblies.</title>
        <authorList>
            <person name="Church D.M."/>
            <person name="Schneider V.A."/>
            <person name="Graves T."/>
            <person name="Auger K."/>
            <person name="Cunningham F."/>
            <person name="Bouk N."/>
            <person name="Chen H.C."/>
            <person name="Agarwala R."/>
            <person name="McLaren W.M."/>
            <person name="Ritchie G.R."/>
            <person name="Albracht D."/>
            <person name="Kremitzki M."/>
            <person name="Rock S."/>
            <person name="Kotkiewicz H."/>
            <person name="Kremitzki C."/>
            <person name="Wollam A."/>
            <person name="Trani L."/>
            <person name="Fulton L."/>
            <person name="Fulton R."/>
            <person name="Matthews L."/>
            <person name="Whitehead S."/>
            <person name="Chow W."/>
            <person name="Torrance J."/>
            <person name="Dunn M."/>
            <person name="Harden G."/>
            <person name="Threadgold G."/>
            <person name="Wood J."/>
            <person name="Collins J."/>
            <person name="Heath P."/>
            <person name="Griffiths G."/>
            <person name="Pelan S."/>
            <person name="Grafham D."/>
            <person name="Eichler E.E."/>
            <person name="Weinstock G."/>
            <person name="Mardis E.R."/>
            <person name="Wilson R.K."/>
            <person name="Howe K."/>
            <person name="Flicek P."/>
            <person name="Hubbard T."/>
        </authorList>
    </citation>
    <scope>NUCLEOTIDE SEQUENCE [LARGE SCALE GENOMIC DNA]</scope>
    <source>
        <strain evidence="2 4">C57BL/6J</strain>
    </source>
</reference>
<dbReference type="AlphaFoldDB" id="E9PYS3"/>
<dbReference type="AGR" id="MGI:102518"/>
<dbReference type="VEuPathDB" id="HostDB:ENSMUSG00000031553"/>
<organism evidence="2 4">
    <name type="scientific">Mus musculus</name>
    <name type="common">Mouse</name>
    <dbReference type="NCBI Taxonomy" id="10090"/>
    <lineage>
        <taxon>Eukaryota</taxon>
        <taxon>Metazoa</taxon>
        <taxon>Chordata</taxon>
        <taxon>Craniata</taxon>
        <taxon>Vertebrata</taxon>
        <taxon>Euteleostomi</taxon>
        <taxon>Mammalia</taxon>
        <taxon>Eutheria</taxon>
        <taxon>Euarchontoglires</taxon>
        <taxon>Glires</taxon>
        <taxon>Rodentia</taxon>
        <taxon>Myomorpha</taxon>
        <taxon>Muroidea</taxon>
        <taxon>Muridae</taxon>
        <taxon>Murinae</taxon>
        <taxon>Mus</taxon>
        <taxon>Mus</taxon>
    </lineage>
</organism>